<evidence type="ECO:0000256" key="3">
    <source>
        <dbReference type="HAMAP-Rule" id="MF_03139"/>
    </source>
</evidence>
<dbReference type="PANTHER" id="PTHR34186:SF2">
    <property type="entry name" value="CYANATE HYDRATASE"/>
    <property type="match status" value="1"/>
</dbReference>
<organism evidence="5 6">
    <name type="scientific">Botryobasidium botryosum (strain FD-172 SS1)</name>
    <dbReference type="NCBI Taxonomy" id="930990"/>
    <lineage>
        <taxon>Eukaryota</taxon>
        <taxon>Fungi</taxon>
        <taxon>Dikarya</taxon>
        <taxon>Basidiomycota</taxon>
        <taxon>Agaricomycotina</taxon>
        <taxon>Agaricomycetes</taxon>
        <taxon>Cantharellales</taxon>
        <taxon>Botryobasidiaceae</taxon>
        <taxon>Botryobasidium</taxon>
    </lineage>
</organism>
<dbReference type="HOGENOM" id="CLU_103452_0_1_1"/>
<gene>
    <name evidence="3" type="primary">cyn1</name>
    <name evidence="5" type="ORF">BOTBODRAFT_31391</name>
</gene>
<dbReference type="InParanoid" id="A0A067MJJ9"/>
<reference evidence="6" key="1">
    <citation type="journal article" date="2014" name="Proc. Natl. Acad. Sci. U.S.A.">
        <title>Extensive sampling of basidiomycete genomes demonstrates inadequacy of the white-rot/brown-rot paradigm for wood decay fungi.</title>
        <authorList>
            <person name="Riley R."/>
            <person name="Salamov A.A."/>
            <person name="Brown D.W."/>
            <person name="Nagy L.G."/>
            <person name="Floudas D."/>
            <person name="Held B.W."/>
            <person name="Levasseur A."/>
            <person name="Lombard V."/>
            <person name="Morin E."/>
            <person name="Otillar R."/>
            <person name="Lindquist E.A."/>
            <person name="Sun H."/>
            <person name="LaButti K.M."/>
            <person name="Schmutz J."/>
            <person name="Jabbour D."/>
            <person name="Luo H."/>
            <person name="Baker S.E."/>
            <person name="Pisabarro A.G."/>
            <person name="Walton J.D."/>
            <person name="Blanchette R.A."/>
            <person name="Henrissat B."/>
            <person name="Martin F."/>
            <person name="Cullen D."/>
            <person name="Hibbett D.S."/>
            <person name="Grigoriev I.V."/>
        </authorList>
    </citation>
    <scope>NUCLEOTIDE SEQUENCE [LARGE SCALE GENOMIC DNA]</scope>
    <source>
        <strain evidence="6">FD-172 SS1</strain>
    </source>
</reference>
<dbReference type="GO" id="GO:0008824">
    <property type="term" value="F:cyanate hydratase activity"/>
    <property type="evidence" value="ECO:0007669"/>
    <property type="project" value="UniProtKB-UniRule"/>
</dbReference>
<dbReference type="NCBIfam" id="TIGR00673">
    <property type="entry name" value="cynS"/>
    <property type="match status" value="1"/>
</dbReference>
<evidence type="ECO:0000313" key="6">
    <source>
        <dbReference type="Proteomes" id="UP000027195"/>
    </source>
</evidence>
<dbReference type="SUPFAM" id="SSF47413">
    <property type="entry name" value="lambda repressor-like DNA-binding domains"/>
    <property type="match status" value="1"/>
</dbReference>
<dbReference type="STRING" id="930990.A0A067MJJ9"/>
<dbReference type="EC" id="4.2.1.104" evidence="3"/>
<feature type="domain" description="Cyanate lyase C-terminal" evidence="4">
    <location>
        <begin position="97"/>
        <end position="169"/>
    </location>
</feature>
<dbReference type="EMBL" id="KL198030">
    <property type="protein sequence ID" value="KDQ15938.1"/>
    <property type="molecule type" value="Genomic_DNA"/>
</dbReference>
<feature type="active site" evidence="3">
    <location>
        <position position="113"/>
    </location>
</feature>
<name>A0A067MJJ9_BOTB1</name>
<dbReference type="OrthoDB" id="10019422at2759"/>
<keyword evidence="2 3" id="KW-0456">Lyase</keyword>
<accession>A0A067MJJ9</accession>
<dbReference type="PIRSF" id="PIRSF001263">
    <property type="entry name" value="Cyanate_hydratas"/>
    <property type="match status" value="1"/>
</dbReference>
<comment type="catalytic activity">
    <reaction evidence="3">
        <text>cyanate + hydrogencarbonate + 3 H(+) = NH4(+) + 2 CO2</text>
        <dbReference type="Rhea" id="RHEA:11120"/>
        <dbReference type="ChEBI" id="CHEBI:15378"/>
        <dbReference type="ChEBI" id="CHEBI:16526"/>
        <dbReference type="ChEBI" id="CHEBI:17544"/>
        <dbReference type="ChEBI" id="CHEBI:28938"/>
        <dbReference type="ChEBI" id="CHEBI:29195"/>
        <dbReference type="EC" id="4.2.1.104"/>
    </reaction>
</comment>
<feature type="active site" evidence="3">
    <location>
        <position position="136"/>
    </location>
</feature>
<dbReference type="InterPro" id="IPR008076">
    <property type="entry name" value="Cyanase"/>
</dbReference>
<evidence type="ECO:0000256" key="2">
    <source>
        <dbReference type="ARBA" id="ARBA00023239"/>
    </source>
</evidence>
<dbReference type="Pfam" id="PF02560">
    <property type="entry name" value="Cyanate_lyase"/>
    <property type="match status" value="1"/>
</dbReference>
<dbReference type="HAMAP" id="MF_00535">
    <property type="entry name" value="Cyanate_hydrat"/>
    <property type="match status" value="1"/>
</dbReference>
<comment type="similarity">
    <text evidence="3">Belongs to the cyanase family.</text>
</comment>
<dbReference type="InterPro" id="IPR003712">
    <property type="entry name" value="Cyanate_lyase_C"/>
</dbReference>
<dbReference type="InterPro" id="IPR036581">
    <property type="entry name" value="Cyanate_lyase_C_sf"/>
</dbReference>
<dbReference type="SUPFAM" id="SSF55234">
    <property type="entry name" value="Cyanase C-terminal domain"/>
    <property type="match status" value="1"/>
</dbReference>
<dbReference type="Gene3D" id="1.10.260.40">
    <property type="entry name" value="lambda repressor-like DNA-binding domains"/>
    <property type="match status" value="1"/>
</dbReference>
<dbReference type="GO" id="GO:0003677">
    <property type="term" value="F:DNA binding"/>
    <property type="evidence" value="ECO:0007669"/>
    <property type="project" value="InterPro"/>
</dbReference>
<dbReference type="Gene3D" id="3.30.1160.10">
    <property type="entry name" value="Cyanate lyase, C-terminal domain"/>
    <property type="match status" value="1"/>
</dbReference>
<dbReference type="CDD" id="cd00559">
    <property type="entry name" value="Cyanase_C"/>
    <property type="match status" value="1"/>
</dbReference>
<proteinExistence type="inferred from homology"/>
<protein>
    <recommendedName>
        <fullName evidence="3">Cyanate hydratase</fullName>
        <shortName evidence="3">Cyanase</shortName>
        <ecNumber evidence="3">4.2.1.104</ecNumber>
    </recommendedName>
    <alternativeName>
        <fullName evidence="3">Cyanate hydrolase</fullName>
    </alternativeName>
    <alternativeName>
        <fullName evidence="3">Cyanate lyase</fullName>
    </alternativeName>
</protein>
<sequence>MSSATSSTSTAPLSDLPPICRALFEAKAASGLTFEQIGKAMGRGEVWVASVFYGQAKPTPSDLKSLALALQAYDPNSNIDHASLMEQLGENWYPVRGLGPMPPTDPVLYRLYEGLLVYGYPIKAIIHEKFGDGIMSMINCKVNVEKKPDPEGDRVVLTFDGKFLPYSKW</sequence>
<dbReference type="InterPro" id="IPR010982">
    <property type="entry name" value="Lambda_DNA-bd_dom_sf"/>
</dbReference>
<feature type="active site" evidence="3">
    <location>
        <position position="110"/>
    </location>
</feature>
<dbReference type="PANTHER" id="PTHR34186">
    <property type="entry name" value="CYANATE HYDRATASE"/>
    <property type="match status" value="1"/>
</dbReference>
<comment type="function">
    <text evidence="1 3">Catalyzes the reaction of cyanate with bicarbonate to produce ammonia and carbon dioxide.</text>
</comment>
<dbReference type="SMART" id="SM01116">
    <property type="entry name" value="Cyanate_lyase"/>
    <property type="match status" value="1"/>
</dbReference>
<evidence type="ECO:0000256" key="1">
    <source>
        <dbReference type="ARBA" id="ARBA00003561"/>
    </source>
</evidence>
<dbReference type="AlphaFoldDB" id="A0A067MJJ9"/>
<keyword evidence="6" id="KW-1185">Reference proteome</keyword>
<dbReference type="PRINTS" id="PR01693">
    <property type="entry name" value="CYANASE"/>
</dbReference>
<evidence type="ECO:0000259" key="4">
    <source>
        <dbReference type="SMART" id="SM01116"/>
    </source>
</evidence>
<dbReference type="Proteomes" id="UP000027195">
    <property type="component" value="Unassembled WGS sequence"/>
</dbReference>
<evidence type="ECO:0000313" key="5">
    <source>
        <dbReference type="EMBL" id="KDQ15938.1"/>
    </source>
</evidence>